<name>A0AAV4JGI5_9GAST</name>
<dbReference type="AlphaFoldDB" id="A0AAV4JGI5"/>
<reference evidence="3 4" key="1">
    <citation type="journal article" date="2021" name="Elife">
        <title>Chloroplast acquisition without the gene transfer in kleptoplastic sea slugs, Plakobranchus ocellatus.</title>
        <authorList>
            <person name="Maeda T."/>
            <person name="Takahashi S."/>
            <person name="Yoshida T."/>
            <person name="Shimamura S."/>
            <person name="Takaki Y."/>
            <person name="Nagai Y."/>
            <person name="Toyoda A."/>
            <person name="Suzuki Y."/>
            <person name="Arimoto A."/>
            <person name="Ishii H."/>
            <person name="Satoh N."/>
            <person name="Nishiyama T."/>
            <person name="Hasebe M."/>
            <person name="Maruyama T."/>
            <person name="Minagawa J."/>
            <person name="Obokata J."/>
            <person name="Shigenobu S."/>
        </authorList>
    </citation>
    <scope>NUCLEOTIDE SEQUENCE [LARGE SCALE GENOMIC DNA]</scope>
</reference>
<keyword evidence="4" id="KW-1185">Reference proteome</keyword>
<keyword evidence="2" id="KW-1133">Transmembrane helix</keyword>
<comment type="caution">
    <text evidence="3">The sequence shown here is derived from an EMBL/GenBank/DDBJ whole genome shotgun (WGS) entry which is preliminary data.</text>
</comment>
<sequence>MGTGVQYGLRLELTENFNIDFPPTQLEKFYECLCSPQNSACTVIYQQMRWGQMEVYGAGKISENFSNETYFVCDQPKGESSEFTCKRDTELRKGCEDNERCNFSHLKVLPDFVCPSGCISLGWFFYKVNYFYLSTSDDKITIDANCNSMTTKTPDSFSQSLSTATSQINTTESIRTSTFPATDSSDDAKTIGIIVAILLIVLVVIISLLAVIAIIYLKKRRYHQKKAEQMEEAELKAFSYQDDKAGSEEGEGRPLAARVTSGVGDDDAYTANVTSSRGYCTLPYKAQQQSDEHLTAESDPLASHPTAKSAPLSSDDTRKLNQSESVSDTASRNEKPPNGANVYSRLANGRDAVPDGVTLSFLQTYDGPLAVGPSENNVNKKLYYAYTSIITTSAYEQTPNAANLYSRLDNGRKDALEGVSRSLLDTYDGPPMFTDSAFVDNKQNQNLYQQ</sequence>
<evidence type="ECO:0000256" key="2">
    <source>
        <dbReference type="SAM" id="Phobius"/>
    </source>
</evidence>
<feature type="region of interest" description="Disordered" evidence="1">
    <location>
        <begin position="290"/>
        <end position="345"/>
    </location>
</feature>
<dbReference type="Proteomes" id="UP000762676">
    <property type="component" value="Unassembled WGS sequence"/>
</dbReference>
<evidence type="ECO:0000313" key="4">
    <source>
        <dbReference type="Proteomes" id="UP000762676"/>
    </source>
</evidence>
<evidence type="ECO:0000256" key="1">
    <source>
        <dbReference type="SAM" id="MobiDB-lite"/>
    </source>
</evidence>
<proteinExistence type="predicted"/>
<protein>
    <recommendedName>
        <fullName evidence="5">C3H1-type domain-containing protein</fullName>
    </recommendedName>
</protein>
<evidence type="ECO:0008006" key="5">
    <source>
        <dbReference type="Google" id="ProtNLM"/>
    </source>
</evidence>
<accession>A0AAV4JGI5</accession>
<dbReference type="EMBL" id="BMAT01010166">
    <property type="protein sequence ID" value="GFS21385.1"/>
    <property type="molecule type" value="Genomic_DNA"/>
</dbReference>
<keyword evidence="2" id="KW-0812">Transmembrane</keyword>
<feature type="transmembrane region" description="Helical" evidence="2">
    <location>
        <begin position="191"/>
        <end position="217"/>
    </location>
</feature>
<keyword evidence="2" id="KW-0472">Membrane</keyword>
<evidence type="ECO:0000313" key="3">
    <source>
        <dbReference type="EMBL" id="GFS21385.1"/>
    </source>
</evidence>
<gene>
    <name evidence="3" type="ORF">ElyMa_005080900</name>
</gene>
<organism evidence="3 4">
    <name type="scientific">Elysia marginata</name>
    <dbReference type="NCBI Taxonomy" id="1093978"/>
    <lineage>
        <taxon>Eukaryota</taxon>
        <taxon>Metazoa</taxon>
        <taxon>Spiralia</taxon>
        <taxon>Lophotrochozoa</taxon>
        <taxon>Mollusca</taxon>
        <taxon>Gastropoda</taxon>
        <taxon>Heterobranchia</taxon>
        <taxon>Euthyneura</taxon>
        <taxon>Panpulmonata</taxon>
        <taxon>Sacoglossa</taxon>
        <taxon>Placobranchoidea</taxon>
        <taxon>Plakobranchidae</taxon>
        <taxon>Elysia</taxon>
    </lineage>
</organism>